<dbReference type="InterPro" id="IPR031919">
    <property type="entry name" value="Fucosidase_C"/>
</dbReference>
<keyword evidence="12" id="KW-1185">Reference proteome</keyword>
<sequence>MNLIMKKTRYLILMLIYLLASFCSAYSQEKRAEIEWFSDAKLGLFIHWGLYSQAAGEWKGKPTKGGEHFMLYERIPIKEYELIANDFNPVGFDAAQWVKTAKDAGMKYVIITAKHHDGFAMYDSQSSDYTIIKRTAFKRDPIKELADVCKKEGLRFGFYYSLGRDWHDPDVPTNWPQKAGRSNTWDYPDEDAKNLPAYIECKVKPQLRELLTNYGTIAMVWFDTPELVTKQQSTEIRELILSLQPDCLINSRIGNGLGDYSIIEQTLMAEIKRTPWEACLTMGRNWSYNKFDTLYKSPEATIRNFVDIVSKGGNLLLNVGPTGEGIFPPRSTETFNGLHDWLKVNGEAIYGTRPWKVYGENLIEGTTEDASQLSFHDAEFDGTPKVNVPDLRFTSKGNVVYVFARSIIDNKFVINSISKEDKINKITLLGSKKNVKWKYFESGLQIDMPLLDTNQIPVYVLKVELK</sequence>
<dbReference type="EMBL" id="QICL01000001">
    <property type="protein sequence ID" value="PXV69117.1"/>
    <property type="molecule type" value="Genomic_DNA"/>
</dbReference>
<feature type="signal peptide" evidence="8">
    <location>
        <begin position="1"/>
        <end position="25"/>
    </location>
</feature>
<evidence type="ECO:0000256" key="8">
    <source>
        <dbReference type="SAM" id="SignalP"/>
    </source>
</evidence>
<keyword evidence="4 8" id="KW-0732">Signal</keyword>
<protein>
    <recommendedName>
        <fullName evidence="3">alpha-L-fucosidase</fullName>
        <ecNumber evidence="3">3.2.1.51</ecNumber>
    </recommendedName>
</protein>
<comment type="similarity">
    <text evidence="2">Belongs to the glycosyl hydrolase 29 family.</text>
</comment>
<evidence type="ECO:0000256" key="1">
    <source>
        <dbReference type="ARBA" id="ARBA00004071"/>
    </source>
</evidence>
<dbReference type="PIRSF" id="PIRSF001092">
    <property type="entry name" value="Alpha-L-fucosidase"/>
    <property type="match status" value="1"/>
</dbReference>
<evidence type="ECO:0000259" key="10">
    <source>
        <dbReference type="Pfam" id="PF16757"/>
    </source>
</evidence>
<evidence type="ECO:0000256" key="3">
    <source>
        <dbReference type="ARBA" id="ARBA00012662"/>
    </source>
</evidence>
<evidence type="ECO:0000313" key="12">
    <source>
        <dbReference type="Proteomes" id="UP000247973"/>
    </source>
</evidence>
<dbReference type="PANTHER" id="PTHR10030:SF37">
    <property type="entry name" value="ALPHA-L-FUCOSIDASE-RELATED"/>
    <property type="match status" value="1"/>
</dbReference>
<proteinExistence type="inferred from homology"/>
<dbReference type="InterPro" id="IPR016286">
    <property type="entry name" value="FUC_metazoa-typ"/>
</dbReference>
<dbReference type="Pfam" id="PF16757">
    <property type="entry name" value="Fucosidase_C"/>
    <property type="match status" value="1"/>
</dbReference>
<dbReference type="AlphaFoldDB" id="A0A2V3PTQ8"/>
<evidence type="ECO:0000256" key="7">
    <source>
        <dbReference type="PIRSR" id="PIRSR001092-1"/>
    </source>
</evidence>
<evidence type="ECO:0000256" key="4">
    <source>
        <dbReference type="ARBA" id="ARBA00022729"/>
    </source>
</evidence>
<accession>A0A2V3PTQ8</accession>
<dbReference type="PANTHER" id="PTHR10030">
    <property type="entry name" value="ALPHA-L-FUCOSIDASE"/>
    <property type="match status" value="1"/>
</dbReference>
<feature type="site" description="May be important for catalysis" evidence="7">
    <location>
        <position position="279"/>
    </location>
</feature>
<comment type="caution">
    <text evidence="11">The sequence shown here is derived from an EMBL/GenBank/DDBJ whole genome shotgun (WGS) entry which is preliminary data.</text>
</comment>
<feature type="domain" description="Glycoside hydrolase family 29 N-terminal" evidence="9">
    <location>
        <begin position="27"/>
        <end position="347"/>
    </location>
</feature>
<reference evidence="11 12" key="1">
    <citation type="submission" date="2018-03" db="EMBL/GenBank/DDBJ databases">
        <title>Genomic Encyclopedia of Archaeal and Bacterial Type Strains, Phase II (KMG-II): from individual species to whole genera.</title>
        <authorList>
            <person name="Goeker M."/>
        </authorList>
    </citation>
    <scope>NUCLEOTIDE SEQUENCE [LARGE SCALE GENOMIC DNA]</scope>
    <source>
        <strain evidence="11 12">DSM 100214</strain>
    </source>
</reference>
<evidence type="ECO:0000256" key="6">
    <source>
        <dbReference type="ARBA" id="ARBA00023295"/>
    </source>
</evidence>
<feature type="chain" id="PRO_5016020982" description="alpha-L-fucosidase" evidence="8">
    <location>
        <begin position="26"/>
        <end position="466"/>
    </location>
</feature>
<dbReference type="GO" id="GO:0005764">
    <property type="term" value="C:lysosome"/>
    <property type="evidence" value="ECO:0007669"/>
    <property type="project" value="TreeGrafter"/>
</dbReference>
<feature type="domain" description="Alpha-L-fucosidase C-terminal" evidence="10">
    <location>
        <begin position="389"/>
        <end position="463"/>
    </location>
</feature>
<keyword evidence="6" id="KW-0326">Glycosidase</keyword>
<name>A0A2V3PTQ8_9BACT</name>
<dbReference type="GO" id="GO:0006004">
    <property type="term" value="P:fucose metabolic process"/>
    <property type="evidence" value="ECO:0007669"/>
    <property type="project" value="InterPro"/>
</dbReference>
<dbReference type="Pfam" id="PF01120">
    <property type="entry name" value="Alpha_L_fucos"/>
    <property type="match status" value="1"/>
</dbReference>
<dbReference type="InterPro" id="IPR000933">
    <property type="entry name" value="Glyco_hydro_29"/>
</dbReference>
<dbReference type="Proteomes" id="UP000247973">
    <property type="component" value="Unassembled WGS sequence"/>
</dbReference>
<dbReference type="Gene3D" id="3.20.20.80">
    <property type="entry name" value="Glycosidases"/>
    <property type="match status" value="1"/>
</dbReference>
<dbReference type="GO" id="GO:0004560">
    <property type="term" value="F:alpha-L-fucosidase activity"/>
    <property type="evidence" value="ECO:0007669"/>
    <property type="project" value="InterPro"/>
</dbReference>
<dbReference type="SUPFAM" id="SSF51445">
    <property type="entry name" value="(Trans)glycosidases"/>
    <property type="match status" value="1"/>
</dbReference>
<dbReference type="InterPro" id="IPR013780">
    <property type="entry name" value="Glyco_hydro_b"/>
</dbReference>
<dbReference type="PRINTS" id="PR00741">
    <property type="entry name" value="GLHYDRLASE29"/>
</dbReference>
<evidence type="ECO:0000256" key="5">
    <source>
        <dbReference type="ARBA" id="ARBA00022801"/>
    </source>
</evidence>
<dbReference type="EC" id="3.2.1.51" evidence="3"/>
<dbReference type="Gene3D" id="2.60.40.1180">
    <property type="entry name" value="Golgi alpha-mannosidase II"/>
    <property type="match status" value="1"/>
</dbReference>
<evidence type="ECO:0000313" key="11">
    <source>
        <dbReference type="EMBL" id="PXV69117.1"/>
    </source>
</evidence>
<gene>
    <name evidence="11" type="ORF">CLV62_101386</name>
</gene>
<comment type="function">
    <text evidence="1">Alpha-L-fucosidase is responsible for hydrolyzing the alpha-1,6-linked fucose joined to the reducing-end N-acetylglucosamine of the carbohydrate moieties of glycoproteins.</text>
</comment>
<keyword evidence="5" id="KW-0378">Hydrolase</keyword>
<dbReference type="InterPro" id="IPR057739">
    <property type="entry name" value="Glyco_hydro_29_N"/>
</dbReference>
<organism evidence="11 12">
    <name type="scientific">Dysgonomonas alginatilytica</name>
    <dbReference type="NCBI Taxonomy" id="1605892"/>
    <lineage>
        <taxon>Bacteria</taxon>
        <taxon>Pseudomonadati</taxon>
        <taxon>Bacteroidota</taxon>
        <taxon>Bacteroidia</taxon>
        <taxon>Bacteroidales</taxon>
        <taxon>Dysgonomonadaceae</taxon>
        <taxon>Dysgonomonas</taxon>
    </lineage>
</organism>
<dbReference type="GO" id="GO:0016139">
    <property type="term" value="P:glycoside catabolic process"/>
    <property type="evidence" value="ECO:0007669"/>
    <property type="project" value="TreeGrafter"/>
</dbReference>
<evidence type="ECO:0000259" key="9">
    <source>
        <dbReference type="Pfam" id="PF01120"/>
    </source>
</evidence>
<dbReference type="SMART" id="SM00812">
    <property type="entry name" value="Alpha_L_fucos"/>
    <property type="match status" value="1"/>
</dbReference>
<evidence type="ECO:0000256" key="2">
    <source>
        <dbReference type="ARBA" id="ARBA00007951"/>
    </source>
</evidence>
<dbReference type="InterPro" id="IPR017853">
    <property type="entry name" value="GH"/>
</dbReference>